<dbReference type="EMBL" id="BGPR01055849">
    <property type="protein sequence ID" value="GBO32401.1"/>
    <property type="molecule type" value="Genomic_DNA"/>
</dbReference>
<accession>A0A4Y2W6B2</accession>
<dbReference type="Proteomes" id="UP000499080">
    <property type="component" value="Unassembled WGS sequence"/>
</dbReference>
<gene>
    <name evidence="2" type="ORF">AVEN_192406_1</name>
</gene>
<proteinExistence type="predicted"/>
<protein>
    <submittedName>
        <fullName evidence="2">Uncharacterized protein</fullName>
    </submittedName>
</protein>
<evidence type="ECO:0000256" key="1">
    <source>
        <dbReference type="SAM" id="MobiDB-lite"/>
    </source>
</evidence>
<evidence type="ECO:0000313" key="2">
    <source>
        <dbReference type="EMBL" id="GBO32401.1"/>
    </source>
</evidence>
<feature type="region of interest" description="Disordered" evidence="1">
    <location>
        <begin position="35"/>
        <end position="62"/>
    </location>
</feature>
<keyword evidence="3" id="KW-1185">Reference proteome</keyword>
<sequence length="153" mass="17374">MHHSIIRTKKVRNGRCIPSQSRRPYLVGRCRSYFPRSKKSKGQSHPWSTPPGHNPGIPDCKAGHALPYSATKGIRLQMGNFTHTNSHPDDDPSFFGLFFYQQQNKEAANPFLLPFFSRGNLNAQVVCDQSAPVELYRGLGGTEQEFRRLLYLL</sequence>
<dbReference type="AlphaFoldDB" id="A0A4Y2W6B2"/>
<organism evidence="2 3">
    <name type="scientific">Araneus ventricosus</name>
    <name type="common">Orbweaver spider</name>
    <name type="synonym">Epeira ventricosa</name>
    <dbReference type="NCBI Taxonomy" id="182803"/>
    <lineage>
        <taxon>Eukaryota</taxon>
        <taxon>Metazoa</taxon>
        <taxon>Ecdysozoa</taxon>
        <taxon>Arthropoda</taxon>
        <taxon>Chelicerata</taxon>
        <taxon>Arachnida</taxon>
        <taxon>Araneae</taxon>
        <taxon>Araneomorphae</taxon>
        <taxon>Entelegynae</taxon>
        <taxon>Araneoidea</taxon>
        <taxon>Araneidae</taxon>
        <taxon>Araneus</taxon>
    </lineage>
</organism>
<name>A0A4Y2W6B2_ARAVE</name>
<evidence type="ECO:0000313" key="3">
    <source>
        <dbReference type="Proteomes" id="UP000499080"/>
    </source>
</evidence>
<reference evidence="2 3" key="1">
    <citation type="journal article" date="2019" name="Sci. Rep.">
        <title>Orb-weaving spider Araneus ventricosus genome elucidates the spidroin gene catalogue.</title>
        <authorList>
            <person name="Kono N."/>
            <person name="Nakamura H."/>
            <person name="Ohtoshi R."/>
            <person name="Moran D.A.P."/>
            <person name="Shinohara A."/>
            <person name="Yoshida Y."/>
            <person name="Fujiwara M."/>
            <person name="Mori M."/>
            <person name="Tomita M."/>
            <person name="Arakawa K."/>
        </authorList>
    </citation>
    <scope>NUCLEOTIDE SEQUENCE [LARGE SCALE GENOMIC DNA]</scope>
</reference>
<comment type="caution">
    <text evidence="2">The sequence shown here is derived from an EMBL/GenBank/DDBJ whole genome shotgun (WGS) entry which is preliminary data.</text>
</comment>